<dbReference type="GO" id="GO:0007508">
    <property type="term" value="P:larval heart development"/>
    <property type="evidence" value="ECO:0007669"/>
    <property type="project" value="TreeGrafter"/>
</dbReference>
<gene>
    <name evidence="1" type="ORF">HGM15179_008959</name>
</gene>
<dbReference type="PANTHER" id="PTHR33395:SF22">
    <property type="entry name" value="REVERSE TRANSCRIPTASE DOMAIN-CONTAINING PROTEIN"/>
    <property type="match status" value="1"/>
</dbReference>
<reference evidence="1" key="1">
    <citation type="submission" date="2019-04" db="EMBL/GenBank/DDBJ databases">
        <title>Genome assembly of Zosterops borbonicus 15179.</title>
        <authorList>
            <person name="Leroy T."/>
            <person name="Anselmetti Y."/>
            <person name="Tilak M.-K."/>
            <person name="Nabholz B."/>
        </authorList>
    </citation>
    <scope>NUCLEOTIDE SEQUENCE</scope>
    <source>
        <strain evidence="1">HGM_15179</strain>
        <tissue evidence="1">Muscle</tissue>
    </source>
</reference>
<accession>A0A8K1LL21</accession>
<proteinExistence type="predicted"/>
<dbReference type="OrthoDB" id="6152807at2759"/>
<dbReference type="EMBL" id="SWJQ01000232">
    <property type="protein sequence ID" value="TRZ18140.1"/>
    <property type="molecule type" value="Genomic_DNA"/>
</dbReference>
<dbReference type="PANTHER" id="PTHR33395">
    <property type="entry name" value="TRANSCRIPTASE, PUTATIVE-RELATED-RELATED"/>
    <property type="match status" value="1"/>
</dbReference>
<evidence type="ECO:0000313" key="1">
    <source>
        <dbReference type="EMBL" id="TRZ18140.1"/>
    </source>
</evidence>
<protein>
    <submittedName>
        <fullName evidence="1">Uncharacterized protein</fullName>
    </submittedName>
</protein>
<organism evidence="1 2">
    <name type="scientific">Zosterops borbonicus</name>
    <dbReference type="NCBI Taxonomy" id="364589"/>
    <lineage>
        <taxon>Eukaryota</taxon>
        <taxon>Metazoa</taxon>
        <taxon>Chordata</taxon>
        <taxon>Craniata</taxon>
        <taxon>Vertebrata</taxon>
        <taxon>Euteleostomi</taxon>
        <taxon>Archelosauria</taxon>
        <taxon>Archosauria</taxon>
        <taxon>Dinosauria</taxon>
        <taxon>Saurischia</taxon>
        <taxon>Theropoda</taxon>
        <taxon>Coelurosauria</taxon>
        <taxon>Aves</taxon>
        <taxon>Neognathae</taxon>
        <taxon>Neoaves</taxon>
        <taxon>Telluraves</taxon>
        <taxon>Australaves</taxon>
        <taxon>Passeriformes</taxon>
        <taxon>Sylvioidea</taxon>
        <taxon>Zosteropidae</taxon>
        <taxon>Zosterops</taxon>
    </lineage>
</organism>
<dbReference type="GO" id="GO:0031012">
    <property type="term" value="C:extracellular matrix"/>
    <property type="evidence" value="ECO:0007669"/>
    <property type="project" value="TreeGrafter"/>
</dbReference>
<dbReference type="Proteomes" id="UP000796761">
    <property type="component" value="Unassembled WGS sequence"/>
</dbReference>
<keyword evidence="2" id="KW-1185">Reference proteome</keyword>
<name>A0A8K1LL21_9PASS</name>
<sequence>MDNLSYKQLENVSRSPVLVLADDFNLSDICWELNTAEKRQSRTFLECMDDNFLLQMMSEPARGGTMLDLLYANRDRLVGDVVVGGRLEHGEIIEFSIFGEIRRKINKNLQWIPEGRLWPI</sequence>
<evidence type="ECO:0000313" key="2">
    <source>
        <dbReference type="Proteomes" id="UP000796761"/>
    </source>
</evidence>
<dbReference type="AlphaFoldDB" id="A0A8K1LL21"/>
<comment type="caution">
    <text evidence="1">The sequence shown here is derived from an EMBL/GenBank/DDBJ whole genome shotgun (WGS) entry which is preliminary data.</text>
</comment>
<dbReference type="GO" id="GO:0061343">
    <property type="term" value="P:cell adhesion involved in heart morphogenesis"/>
    <property type="evidence" value="ECO:0007669"/>
    <property type="project" value="TreeGrafter"/>
</dbReference>